<reference evidence="2" key="1">
    <citation type="submission" date="2021-06" db="EMBL/GenBank/DDBJ databases">
        <authorList>
            <person name="Kallberg Y."/>
            <person name="Tangrot J."/>
            <person name="Rosling A."/>
        </authorList>
    </citation>
    <scope>NUCLEOTIDE SEQUENCE</scope>
    <source>
        <strain evidence="2">BR232B</strain>
    </source>
</reference>
<feature type="region of interest" description="Disordered" evidence="1">
    <location>
        <begin position="1"/>
        <end position="27"/>
    </location>
</feature>
<feature type="non-terminal residue" evidence="2">
    <location>
        <position position="1"/>
    </location>
</feature>
<comment type="caution">
    <text evidence="2">The sequence shown here is derived from an EMBL/GenBank/DDBJ whole genome shotgun (WGS) entry which is preliminary data.</text>
</comment>
<dbReference type="Proteomes" id="UP000789739">
    <property type="component" value="Unassembled WGS sequence"/>
</dbReference>
<evidence type="ECO:0000256" key="1">
    <source>
        <dbReference type="SAM" id="MobiDB-lite"/>
    </source>
</evidence>
<organism evidence="2 3">
    <name type="scientific">Paraglomus brasilianum</name>
    <dbReference type="NCBI Taxonomy" id="144538"/>
    <lineage>
        <taxon>Eukaryota</taxon>
        <taxon>Fungi</taxon>
        <taxon>Fungi incertae sedis</taxon>
        <taxon>Mucoromycota</taxon>
        <taxon>Glomeromycotina</taxon>
        <taxon>Glomeromycetes</taxon>
        <taxon>Paraglomerales</taxon>
        <taxon>Paraglomeraceae</taxon>
        <taxon>Paraglomus</taxon>
    </lineage>
</organism>
<dbReference type="OrthoDB" id="2251104at2759"/>
<evidence type="ECO:0000313" key="3">
    <source>
        <dbReference type="Proteomes" id="UP000789739"/>
    </source>
</evidence>
<dbReference type="EMBL" id="CAJVPI010003253">
    <property type="protein sequence ID" value="CAG8656282.1"/>
    <property type="molecule type" value="Genomic_DNA"/>
</dbReference>
<sequence>STQHPPSPSHPTQDPFTSPGGGASPGCNLGRIVTVPLAALGGFTIEIGKKVGKVFDIRKKRRG</sequence>
<name>A0A9N9E1F4_9GLOM</name>
<evidence type="ECO:0000313" key="2">
    <source>
        <dbReference type="EMBL" id="CAG8656282.1"/>
    </source>
</evidence>
<keyword evidence="3" id="KW-1185">Reference proteome</keyword>
<protein>
    <submittedName>
        <fullName evidence="2">10643_t:CDS:1</fullName>
    </submittedName>
</protein>
<accession>A0A9N9E1F4</accession>
<proteinExistence type="predicted"/>
<dbReference type="AlphaFoldDB" id="A0A9N9E1F4"/>
<gene>
    <name evidence="2" type="ORF">PBRASI_LOCUS10535</name>
</gene>